<sequence length="471" mass="52169">MHMRAQLALPQPPPPAFHHLPPSPALLCFLVSSAPQVTLLSQPFGASVSSPSLSLLLAQSSLRKAKLLASLPREMLTGALDAQPIPGVDMACSAMYLSLVGEMPEAYCPPGCTLHATMHGTIYVLDHVHRIGYPLQLPQEAEPAQSVQPTVAPVSPGPALAPYVAPVEVPAPHLPVRMQPSCEPATHAPEESALAVSPRVMQHKRGRASSTDSSASTSLNQIRNRRCSSRDPSVGPTTQHENASSLSPHSSPAQQKSSKPHFKTHPQFFLIPPRSRWLEDIYFTLQLSGQWTHRPNVFFFCHYCRVYFSASAKGVWHHLSQPRGHRLQRQRVRNYLSTGNRLLSSAEKPALHVTTPEELSTVPAKHFPNTHRLQVSEKVHFLPACVTSRTIMNSEQRERVVRDGAAYAAKIVAHESMADKALYSFENEPPQLVGWRFLMEGLDIVRCYCSEKKEPLQNSQLLHHHKNYKGK</sequence>
<organism evidence="2">
    <name type="scientific">Leptomonas seymouri</name>
    <dbReference type="NCBI Taxonomy" id="5684"/>
    <lineage>
        <taxon>Eukaryota</taxon>
        <taxon>Discoba</taxon>
        <taxon>Euglenozoa</taxon>
        <taxon>Kinetoplastea</taxon>
        <taxon>Metakinetoplastina</taxon>
        <taxon>Trypanosomatida</taxon>
        <taxon>Trypanosomatidae</taxon>
        <taxon>Leishmaniinae</taxon>
        <taxon>Leptomonas</taxon>
    </lineage>
</organism>
<evidence type="ECO:0000313" key="2">
    <source>
        <dbReference type="EMBL" id="ACS87920.1"/>
    </source>
</evidence>
<feature type="compositionally biased region" description="Low complexity" evidence="1">
    <location>
        <begin position="208"/>
        <end position="218"/>
    </location>
</feature>
<reference evidence="2" key="1">
    <citation type="submission" date="2009-05" db="EMBL/GenBank/DDBJ databases">
        <title>The evolution of amastin surface glycoproteins in trypanosomatid parasites.</title>
        <authorList>
            <person name="Jackson A.P."/>
        </authorList>
    </citation>
    <scope>NUCLEOTIDE SEQUENCE</scope>
    <source>
        <strain evidence="2">ATCC 30220</strain>
    </source>
</reference>
<evidence type="ECO:0000256" key="1">
    <source>
        <dbReference type="SAM" id="MobiDB-lite"/>
    </source>
</evidence>
<feature type="compositionally biased region" description="Polar residues" evidence="1">
    <location>
        <begin position="235"/>
        <end position="257"/>
    </location>
</feature>
<gene>
    <name evidence="2" type="ORF">LSFL9C15_05</name>
</gene>
<name>C6K3Y1_LEPSE</name>
<accession>C6K3Y1</accession>
<dbReference type="AlphaFoldDB" id="C6K3Y1"/>
<protein>
    <submittedName>
        <fullName evidence="2">Uncharacterized protein</fullName>
    </submittedName>
</protein>
<proteinExistence type="predicted"/>
<dbReference type="VEuPathDB" id="TriTrypDB:Lsey_0473_0010"/>
<dbReference type="EMBL" id="GQ153671">
    <property type="protein sequence ID" value="ACS87920.1"/>
    <property type="molecule type" value="Genomic_DNA"/>
</dbReference>
<feature type="region of interest" description="Disordered" evidence="1">
    <location>
        <begin position="197"/>
        <end position="265"/>
    </location>
</feature>